<keyword evidence="9" id="KW-0520">NAD</keyword>
<feature type="domain" description="ACT" evidence="15">
    <location>
        <begin position="326"/>
        <end position="401"/>
    </location>
</feature>
<dbReference type="InterPro" id="IPR029752">
    <property type="entry name" value="D-isomer_DH_CS1"/>
</dbReference>
<evidence type="ECO:0000256" key="9">
    <source>
        <dbReference type="ARBA" id="ARBA00023027"/>
    </source>
</evidence>
<dbReference type="SUPFAM" id="SSF51735">
    <property type="entry name" value="NAD(P)-binding Rossmann-fold domains"/>
    <property type="match status" value="1"/>
</dbReference>
<evidence type="ECO:0000256" key="4">
    <source>
        <dbReference type="ARBA" id="ARBA00013001"/>
    </source>
</evidence>
<dbReference type="GO" id="GO:0051287">
    <property type="term" value="F:NAD binding"/>
    <property type="evidence" value="ECO:0007669"/>
    <property type="project" value="InterPro"/>
</dbReference>
<dbReference type="SUPFAM" id="SSF52283">
    <property type="entry name" value="Formate/glycerate dehydrogenase catalytic domain-like"/>
    <property type="match status" value="1"/>
</dbReference>
<evidence type="ECO:0000313" key="17">
    <source>
        <dbReference type="Proteomes" id="UP000673975"/>
    </source>
</evidence>
<evidence type="ECO:0000256" key="8">
    <source>
        <dbReference type="ARBA" id="ARBA00023002"/>
    </source>
</evidence>
<dbReference type="PROSITE" id="PS00065">
    <property type="entry name" value="D_2_HYDROXYACID_DH_1"/>
    <property type="match status" value="1"/>
</dbReference>
<dbReference type="GO" id="GO:0006564">
    <property type="term" value="P:L-serine biosynthetic process"/>
    <property type="evidence" value="ECO:0007669"/>
    <property type="project" value="UniProtKB-KW"/>
</dbReference>
<dbReference type="InterPro" id="IPR006140">
    <property type="entry name" value="D-isomer_DH_NAD-bd"/>
</dbReference>
<dbReference type="AlphaFoldDB" id="A0A8J7RMZ7"/>
<dbReference type="Proteomes" id="UP000673975">
    <property type="component" value="Unassembled WGS sequence"/>
</dbReference>
<dbReference type="CDD" id="cd12174">
    <property type="entry name" value="PGDH_like_3"/>
    <property type="match status" value="1"/>
</dbReference>
<accession>A0A8J7RMZ7</accession>
<keyword evidence="17" id="KW-1185">Reference proteome</keyword>
<sequence length="401" mass="43436">MIVYLADKLPEAALKELGSLGCEVENHPDATSSDIANGIGKAMVLVVRSTVVTKECINNSPNLTLIIRAGAGVNNIDLDAASKSGIFVANCPGQNSIAVAELTMGLILSLDRFLPDNVIDFRSGNWKKAVYSKADGLYGKTLGIIGTGQIGTEVIRRARAFGMPVVAWSRSLTPEKAEQLDVTCAASVKEVASQCDILSIHLAMSPETKSLISSDVLSGLKDGAFFINTARAEVVDEEALYRELNSGRIRAGLDVFSDEPEFKKGEFTSRFQKLDNVYITHHIGASTKQAQMAVAMDAVDIVRGYLQEGTVRNWLNRCEKTQAPWQLIVRHFDKPGVLANVLAELKDAGINAQEMENVIFDGMKTACCSIQLDVKPDDGVIDAINERHDEVITAVLLPTRT</sequence>
<reference evidence="16" key="1">
    <citation type="submission" date="2021-02" db="EMBL/GenBank/DDBJ databases">
        <title>Natronogracilivirga saccharolytica gen. nov. sp. nov. a new anaerobic, haloalkiliphilic carbohydrate-fermenting bacterium from soda lake and proposing of Cyclonatronumiaceae fam. nov. in the phylum Balneolaeota.</title>
        <authorList>
            <person name="Zhilina T.N."/>
            <person name="Sorokin D.Y."/>
            <person name="Zavarzina D.G."/>
            <person name="Toshchakov S.V."/>
            <person name="Kublanov I.V."/>
        </authorList>
    </citation>
    <scope>NUCLEOTIDE SEQUENCE</scope>
    <source>
        <strain evidence="16">Z-1702</strain>
    </source>
</reference>
<dbReference type="PANTHER" id="PTHR42789">
    <property type="entry name" value="D-ISOMER SPECIFIC 2-HYDROXYACID DEHYDROGENASE FAMILY PROTEIN (AFU_ORTHOLOGUE AFUA_6G10090)"/>
    <property type="match status" value="1"/>
</dbReference>
<evidence type="ECO:0000256" key="7">
    <source>
        <dbReference type="ARBA" id="ARBA00022605"/>
    </source>
</evidence>
<comment type="catalytic activity">
    <reaction evidence="12">
        <text>(R)-2-hydroxyglutarate + NAD(+) = 2-oxoglutarate + NADH + H(+)</text>
        <dbReference type="Rhea" id="RHEA:49612"/>
        <dbReference type="ChEBI" id="CHEBI:15378"/>
        <dbReference type="ChEBI" id="CHEBI:15801"/>
        <dbReference type="ChEBI" id="CHEBI:16810"/>
        <dbReference type="ChEBI" id="CHEBI:57540"/>
        <dbReference type="ChEBI" id="CHEBI:57945"/>
        <dbReference type="EC" id="1.1.1.399"/>
    </reaction>
</comment>
<gene>
    <name evidence="16" type="ORF">NATSA_08540</name>
</gene>
<evidence type="ECO:0000256" key="3">
    <source>
        <dbReference type="ARBA" id="ARBA00005854"/>
    </source>
</evidence>
<dbReference type="PROSITE" id="PS51671">
    <property type="entry name" value="ACT"/>
    <property type="match status" value="1"/>
</dbReference>
<dbReference type="UniPathway" id="UPA00135">
    <property type="reaction ID" value="UER00196"/>
</dbReference>
<dbReference type="Pfam" id="PF00389">
    <property type="entry name" value="2-Hacid_dh"/>
    <property type="match status" value="1"/>
</dbReference>
<keyword evidence="8 14" id="KW-0560">Oxidoreductase</keyword>
<evidence type="ECO:0000259" key="15">
    <source>
        <dbReference type="PROSITE" id="PS51671"/>
    </source>
</evidence>
<dbReference type="InterPro" id="IPR036291">
    <property type="entry name" value="NAD(P)-bd_dom_sf"/>
</dbReference>
<comment type="caution">
    <text evidence="16">The sequence shown here is derived from an EMBL/GenBank/DDBJ whole genome shotgun (WGS) entry which is preliminary data.</text>
</comment>
<evidence type="ECO:0000256" key="1">
    <source>
        <dbReference type="ARBA" id="ARBA00003800"/>
    </source>
</evidence>
<evidence type="ECO:0000256" key="2">
    <source>
        <dbReference type="ARBA" id="ARBA00005216"/>
    </source>
</evidence>
<dbReference type="SUPFAM" id="SSF55021">
    <property type="entry name" value="ACT-like"/>
    <property type="match status" value="1"/>
</dbReference>
<protein>
    <recommendedName>
        <fullName evidence="6">D-3-phosphoglycerate dehydrogenase</fullName>
        <ecNumber evidence="4">1.1.1.399</ecNumber>
        <ecNumber evidence="5">1.1.1.95</ecNumber>
    </recommendedName>
    <alternativeName>
        <fullName evidence="11">2-oxoglutarate reductase</fullName>
    </alternativeName>
</protein>
<dbReference type="Gene3D" id="3.30.70.260">
    <property type="match status" value="1"/>
</dbReference>
<dbReference type="GO" id="GO:0004617">
    <property type="term" value="F:phosphoglycerate dehydrogenase activity"/>
    <property type="evidence" value="ECO:0007669"/>
    <property type="project" value="UniProtKB-EC"/>
</dbReference>
<evidence type="ECO:0000256" key="12">
    <source>
        <dbReference type="ARBA" id="ARBA00048126"/>
    </source>
</evidence>
<dbReference type="FunFam" id="3.40.50.720:FF:000041">
    <property type="entry name" value="D-3-phosphoglycerate dehydrogenase"/>
    <property type="match status" value="1"/>
</dbReference>
<comment type="similarity">
    <text evidence="3 14">Belongs to the D-isomer specific 2-hydroxyacid dehydrogenase family.</text>
</comment>
<comment type="function">
    <text evidence="1">Catalyzes the reversible oxidation of 3-phospho-D-glycerate to 3-phosphonooxypyruvate, the first step of the phosphorylated L-serine biosynthesis pathway. Also catalyzes the reversible oxidation of 2-hydroxyglutarate to 2-oxoglutarate.</text>
</comment>
<keyword evidence="10" id="KW-0718">Serine biosynthesis</keyword>
<evidence type="ECO:0000313" key="16">
    <source>
        <dbReference type="EMBL" id="MBP3192709.1"/>
    </source>
</evidence>
<evidence type="ECO:0000256" key="13">
    <source>
        <dbReference type="ARBA" id="ARBA00048731"/>
    </source>
</evidence>
<evidence type="ECO:0000256" key="14">
    <source>
        <dbReference type="RuleBase" id="RU003719"/>
    </source>
</evidence>
<name>A0A8J7RMZ7_9BACT</name>
<evidence type="ECO:0000256" key="10">
    <source>
        <dbReference type="ARBA" id="ARBA00023299"/>
    </source>
</evidence>
<dbReference type="PANTHER" id="PTHR42789:SF1">
    <property type="entry name" value="D-ISOMER SPECIFIC 2-HYDROXYACID DEHYDROGENASE FAMILY PROTEIN (AFU_ORTHOLOGUE AFUA_6G10090)"/>
    <property type="match status" value="1"/>
</dbReference>
<dbReference type="EC" id="1.1.1.95" evidence="5"/>
<dbReference type="EC" id="1.1.1.399" evidence="4"/>
<comment type="pathway">
    <text evidence="2">Amino-acid biosynthesis; L-serine biosynthesis; L-serine from 3-phospho-D-glycerate: step 1/3.</text>
</comment>
<dbReference type="GO" id="GO:0047545">
    <property type="term" value="F:(S)-2-hydroxyglutarate dehydrogenase activity"/>
    <property type="evidence" value="ECO:0007669"/>
    <property type="project" value="UniProtKB-ARBA"/>
</dbReference>
<evidence type="ECO:0000256" key="5">
    <source>
        <dbReference type="ARBA" id="ARBA00013143"/>
    </source>
</evidence>
<dbReference type="Pfam" id="PF02826">
    <property type="entry name" value="2-Hacid_dh_C"/>
    <property type="match status" value="1"/>
</dbReference>
<dbReference type="RefSeq" id="WP_210511658.1">
    <property type="nucleotide sequence ID" value="NZ_JAFIDN010000005.1"/>
</dbReference>
<dbReference type="InterPro" id="IPR045865">
    <property type="entry name" value="ACT-like_dom_sf"/>
</dbReference>
<dbReference type="InterPro" id="IPR002912">
    <property type="entry name" value="ACT_dom"/>
</dbReference>
<dbReference type="Gene3D" id="3.40.50.720">
    <property type="entry name" value="NAD(P)-binding Rossmann-like Domain"/>
    <property type="match status" value="2"/>
</dbReference>
<dbReference type="InterPro" id="IPR006139">
    <property type="entry name" value="D-isomer_2_OHA_DH_cat_dom"/>
</dbReference>
<dbReference type="InterPro" id="IPR050857">
    <property type="entry name" value="D-2-hydroxyacid_DH"/>
</dbReference>
<dbReference type="EMBL" id="JAFIDN010000005">
    <property type="protein sequence ID" value="MBP3192709.1"/>
    <property type="molecule type" value="Genomic_DNA"/>
</dbReference>
<proteinExistence type="inferred from homology"/>
<comment type="catalytic activity">
    <reaction evidence="13">
        <text>(2R)-3-phosphoglycerate + NAD(+) = 3-phosphooxypyruvate + NADH + H(+)</text>
        <dbReference type="Rhea" id="RHEA:12641"/>
        <dbReference type="ChEBI" id="CHEBI:15378"/>
        <dbReference type="ChEBI" id="CHEBI:18110"/>
        <dbReference type="ChEBI" id="CHEBI:57540"/>
        <dbReference type="ChEBI" id="CHEBI:57945"/>
        <dbReference type="ChEBI" id="CHEBI:58272"/>
        <dbReference type="EC" id="1.1.1.95"/>
    </reaction>
</comment>
<keyword evidence="7" id="KW-0028">Amino-acid biosynthesis</keyword>
<evidence type="ECO:0000256" key="11">
    <source>
        <dbReference type="ARBA" id="ARBA00030455"/>
    </source>
</evidence>
<organism evidence="16 17">
    <name type="scientific">Natronogracilivirga saccharolytica</name>
    <dbReference type="NCBI Taxonomy" id="2812953"/>
    <lineage>
        <taxon>Bacteria</taxon>
        <taxon>Pseudomonadati</taxon>
        <taxon>Balneolota</taxon>
        <taxon>Balneolia</taxon>
        <taxon>Balneolales</taxon>
        <taxon>Cyclonatronaceae</taxon>
        <taxon>Natronogracilivirga</taxon>
    </lineage>
</organism>
<evidence type="ECO:0000256" key="6">
    <source>
        <dbReference type="ARBA" id="ARBA00021582"/>
    </source>
</evidence>